<dbReference type="NCBIfam" id="NF008312">
    <property type="entry name" value="PRK11100.1"/>
    <property type="match status" value="1"/>
</dbReference>
<keyword evidence="9 12" id="KW-1133">Transmembrane helix</keyword>
<evidence type="ECO:0000256" key="9">
    <source>
        <dbReference type="ARBA" id="ARBA00022989"/>
    </source>
</evidence>
<dbReference type="SMART" id="SM00387">
    <property type="entry name" value="HATPase_c"/>
    <property type="match status" value="1"/>
</dbReference>
<sequence>MRRLALKVMLAFALVGSLAGLFVAQVLVAEVKPGVRQAMEANLVNSANLLAELAATDMAAGQIGNGPFAAAVARAVQRDPDAAIWRFPKHAIELEVRIVDPAGIVVYDSSGRHLGQDHSRWNDVLLTLRGQYGVRSSPVDANDPQGPSAMHVAAPVRDRDGQLLGVLTVIQPNASFDPYITAAGQAVVRKGIWLALLCTLIGGAFSAWLAWRVGRLRRYAEAVTLGASAIQPERSRDELGQLGRALATMREQLDGKAYVEQYVQTLTHEMKSPLAAINASAELLGAPMPEADRARFAASIGEQGARLAQMIDRLLALATLEQHRSLPERTPVDLGELVRQQVAASEAKARQRGLAFQLRLPAAAIVQGDGFFLRQALSNLLDNALDFAADGPVQVAVEAADGGYWLWVTDDGPGVPDYARARVFERFYSLARPATGQRSSGLGLNLVAEVARLHAGRVALDNLPTGGACAGIWLPAG</sequence>
<gene>
    <name evidence="15" type="ORF">ABB25_05500</name>
</gene>
<dbReference type="InterPro" id="IPR003660">
    <property type="entry name" value="HAMP_dom"/>
</dbReference>
<dbReference type="EC" id="2.7.13.3" evidence="3"/>
<keyword evidence="10" id="KW-0902">Two-component regulatory system</keyword>
<proteinExistence type="predicted"/>
<dbReference type="InterPro" id="IPR050428">
    <property type="entry name" value="TCS_sensor_his_kinase"/>
</dbReference>
<dbReference type="PROSITE" id="PS50109">
    <property type="entry name" value="HIS_KIN"/>
    <property type="match status" value="1"/>
</dbReference>
<accession>A0A0R0BNR3</accession>
<dbReference type="AlphaFoldDB" id="A0A0R0BNR3"/>
<keyword evidence="8 15" id="KW-0418">Kinase</keyword>
<evidence type="ECO:0000256" key="2">
    <source>
        <dbReference type="ARBA" id="ARBA00004651"/>
    </source>
</evidence>
<evidence type="ECO:0000256" key="8">
    <source>
        <dbReference type="ARBA" id="ARBA00022777"/>
    </source>
</evidence>
<dbReference type="PANTHER" id="PTHR45436:SF10">
    <property type="entry name" value="HISTIDINE KINASE"/>
    <property type="match status" value="1"/>
</dbReference>
<dbReference type="InterPro" id="IPR036890">
    <property type="entry name" value="HATPase_C_sf"/>
</dbReference>
<keyword evidence="4" id="KW-1003">Cell membrane</keyword>
<evidence type="ECO:0000256" key="6">
    <source>
        <dbReference type="ARBA" id="ARBA00022679"/>
    </source>
</evidence>
<dbReference type="InterPro" id="IPR003594">
    <property type="entry name" value="HATPase_dom"/>
</dbReference>
<dbReference type="PANTHER" id="PTHR45436">
    <property type="entry name" value="SENSOR HISTIDINE KINASE YKOH"/>
    <property type="match status" value="1"/>
</dbReference>
<dbReference type="PRINTS" id="PR00344">
    <property type="entry name" value="BCTRLSENSOR"/>
</dbReference>
<evidence type="ECO:0000256" key="1">
    <source>
        <dbReference type="ARBA" id="ARBA00000085"/>
    </source>
</evidence>
<dbReference type="Gene3D" id="3.30.450.20">
    <property type="entry name" value="PAS domain"/>
    <property type="match status" value="1"/>
</dbReference>
<keyword evidence="16" id="KW-1185">Reference proteome</keyword>
<evidence type="ECO:0000313" key="16">
    <source>
        <dbReference type="Proteomes" id="UP000051254"/>
    </source>
</evidence>
<dbReference type="EMBL" id="LDJH01000008">
    <property type="protein sequence ID" value="KRG58927.1"/>
    <property type="molecule type" value="Genomic_DNA"/>
</dbReference>
<keyword evidence="11 12" id="KW-0472">Membrane</keyword>
<evidence type="ECO:0000259" key="14">
    <source>
        <dbReference type="PROSITE" id="PS50885"/>
    </source>
</evidence>
<dbReference type="Gene3D" id="3.30.565.10">
    <property type="entry name" value="Histidine kinase-like ATPase, C-terminal domain"/>
    <property type="match status" value="1"/>
</dbReference>
<dbReference type="Pfam" id="PF02518">
    <property type="entry name" value="HATPase_c"/>
    <property type="match status" value="1"/>
</dbReference>
<feature type="transmembrane region" description="Helical" evidence="12">
    <location>
        <begin position="191"/>
        <end position="211"/>
    </location>
</feature>
<feature type="domain" description="Histidine kinase" evidence="13">
    <location>
        <begin position="265"/>
        <end position="477"/>
    </location>
</feature>
<dbReference type="PATRIC" id="fig|266128.3.peg.2761"/>
<protein>
    <recommendedName>
        <fullName evidence="3">histidine kinase</fullName>
        <ecNumber evidence="3">2.7.13.3</ecNumber>
    </recommendedName>
</protein>
<comment type="caution">
    <text evidence="15">The sequence shown here is derived from an EMBL/GenBank/DDBJ whole genome shotgun (WGS) entry which is preliminary data.</text>
</comment>
<keyword evidence="7 12" id="KW-0812">Transmembrane</keyword>
<evidence type="ECO:0000256" key="12">
    <source>
        <dbReference type="SAM" id="Phobius"/>
    </source>
</evidence>
<dbReference type="InterPro" id="IPR004358">
    <property type="entry name" value="Sig_transdc_His_kin-like_C"/>
</dbReference>
<comment type="catalytic activity">
    <reaction evidence="1">
        <text>ATP + protein L-histidine = ADP + protein N-phospho-L-histidine.</text>
        <dbReference type="EC" id="2.7.13.3"/>
    </reaction>
</comment>
<name>A0A0R0BNR3_9GAMM</name>
<evidence type="ECO:0000256" key="5">
    <source>
        <dbReference type="ARBA" id="ARBA00022553"/>
    </source>
</evidence>
<dbReference type="InterPro" id="IPR005467">
    <property type="entry name" value="His_kinase_dom"/>
</dbReference>
<dbReference type="InterPro" id="IPR029151">
    <property type="entry name" value="Sensor-like_sf"/>
</dbReference>
<evidence type="ECO:0000256" key="7">
    <source>
        <dbReference type="ARBA" id="ARBA00022692"/>
    </source>
</evidence>
<dbReference type="Gene3D" id="6.10.340.10">
    <property type="match status" value="1"/>
</dbReference>
<dbReference type="GO" id="GO:0000155">
    <property type="term" value="F:phosphorelay sensor kinase activity"/>
    <property type="evidence" value="ECO:0007669"/>
    <property type="project" value="InterPro"/>
</dbReference>
<comment type="subcellular location">
    <subcellularLocation>
        <location evidence="2">Cell membrane</location>
        <topology evidence="2">Multi-pass membrane protein</topology>
    </subcellularLocation>
</comment>
<dbReference type="Proteomes" id="UP000051254">
    <property type="component" value="Unassembled WGS sequence"/>
</dbReference>
<evidence type="ECO:0000256" key="4">
    <source>
        <dbReference type="ARBA" id="ARBA00022475"/>
    </source>
</evidence>
<dbReference type="SUPFAM" id="SSF55874">
    <property type="entry name" value="ATPase domain of HSP90 chaperone/DNA topoisomerase II/histidine kinase"/>
    <property type="match status" value="1"/>
</dbReference>
<dbReference type="CDD" id="cd00082">
    <property type="entry name" value="HisKA"/>
    <property type="match status" value="1"/>
</dbReference>
<dbReference type="RefSeq" id="WP_057664745.1">
    <property type="nucleotide sequence ID" value="NZ_LDJH01000008.1"/>
</dbReference>
<evidence type="ECO:0000256" key="11">
    <source>
        <dbReference type="ARBA" id="ARBA00023136"/>
    </source>
</evidence>
<dbReference type="STRING" id="266128.ABB25_05500"/>
<keyword evidence="6" id="KW-0808">Transferase</keyword>
<feature type="domain" description="HAMP" evidence="14">
    <location>
        <begin position="207"/>
        <end position="258"/>
    </location>
</feature>
<keyword evidence="5" id="KW-0597">Phosphoprotein</keyword>
<dbReference type="SUPFAM" id="SSF103190">
    <property type="entry name" value="Sensory domain-like"/>
    <property type="match status" value="1"/>
</dbReference>
<dbReference type="SMART" id="SM00388">
    <property type="entry name" value="HisKA"/>
    <property type="match status" value="1"/>
</dbReference>
<dbReference type="Pfam" id="PF00512">
    <property type="entry name" value="HisKA"/>
    <property type="match status" value="1"/>
</dbReference>
<dbReference type="InterPro" id="IPR036097">
    <property type="entry name" value="HisK_dim/P_sf"/>
</dbReference>
<dbReference type="OrthoDB" id="9806130at2"/>
<evidence type="ECO:0000313" key="15">
    <source>
        <dbReference type="EMBL" id="KRG58927.1"/>
    </source>
</evidence>
<dbReference type="GO" id="GO:0005886">
    <property type="term" value="C:plasma membrane"/>
    <property type="evidence" value="ECO:0007669"/>
    <property type="project" value="UniProtKB-SubCell"/>
</dbReference>
<dbReference type="Gene3D" id="1.10.287.130">
    <property type="match status" value="1"/>
</dbReference>
<organism evidence="15 16">
    <name type="scientific">Stenotrophomonas koreensis</name>
    <dbReference type="NCBI Taxonomy" id="266128"/>
    <lineage>
        <taxon>Bacteria</taxon>
        <taxon>Pseudomonadati</taxon>
        <taxon>Pseudomonadota</taxon>
        <taxon>Gammaproteobacteria</taxon>
        <taxon>Lysobacterales</taxon>
        <taxon>Lysobacteraceae</taxon>
        <taxon>Stenotrophomonas</taxon>
    </lineage>
</organism>
<dbReference type="PROSITE" id="PS50885">
    <property type="entry name" value="HAMP"/>
    <property type="match status" value="1"/>
</dbReference>
<evidence type="ECO:0000256" key="10">
    <source>
        <dbReference type="ARBA" id="ARBA00023012"/>
    </source>
</evidence>
<dbReference type="CDD" id="cd06225">
    <property type="entry name" value="HAMP"/>
    <property type="match status" value="1"/>
</dbReference>
<dbReference type="SUPFAM" id="SSF47384">
    <property type="entry name" value="Homodimeric domain of signal transducing histidine kinase"/>
    <property type="match status" value="1"/>
</dbReference>
<evidence type="ECO:0000256" key="3">
    <source>
        <dbReference type="ARBA" id="ARBA00012438"/>
    </source>
</evidence>
<evidence type="ECO:0000259" key="13">
    <source>
        <dbReference type="PROSITE" id="PS50109"/>
    </source>
</evidence>
<reference evidence="15 16" key="1">
    <citation type="submission" date="2015-05" db="EMBL/GenBank/DDBJ databases">
        <title>Genome sequencing and analysis of members of genus Stenotrophomonas.</title>
        <authorList>
            <person name="Patil P.P."/>
            <person name="Midha S."/>
            <person name="Patil P.B."/>
        </authorList>
    </citation>
    <scope>NUCLEOTIDE SEQUENCE [LARGE SCALE GENOMIC DNA]</scope>
    <source>
        <strain evidence="15 16">DSM 17805</strain>
    </source>
</reference>
<dbReference type="InterPro" id="IPR003661">
    <property type="entry name" value="HisK_dim/P_dom"/>
</dbReference>